<feature type="chain" id="PRO_5012237593" description="Secreted protein" evidence="2">
    <location>
        <begin position="26"/>
        <end position="78"/>
    </location>
</feature>
<protein>
    <recommendedName>
        <fullName evidence="5">Secreted protein</fullName>
    </recommendedName>
</protein>
<comment type="caution">
    <text evidence="3">The sequence shown here is derived from an EMBL/GenBank/DDBJ whole genome shotgun (WGS) entry which is preliminary data.</text>
</comment>
<sequence>MKAVGNHDRLHGLMLLLLFLTSACCFVGSAAHCIVTHDHVDNRQLGQVHHEPPKHELDGHAARQVPHLVGSHGTIRNP</sequence>
<accession>A0A1Y2HH38</accession>
<evidence type="ECO:0000313" key="4">
    <source>
        <dbReference type="Proteomes" id="UP000193411"/>
    </source>
</evidence>
<reference evidence="3 4" key="1">
    <citation type="submission" date="2016-07" db="EMBL/GenBank/DDBJ databases">
        <title>Pervasive Adenine N6-methylation of Active Genes in Fungi.</title>
        <authorList>
            <consortium name="DOE Joint Genome Institute"/>
            <person name="Mondo S.J."/>
            <person name="Dannebaum R.O."/>
            <person name="Kuo R.C."/>
            <person name="Labutti K."/>
            <person name="Haridas S."/>
            <person name="Kuo A."/>
            <person name="Salamov A."/>
            <person name="Ahrendt S.R."/>
            <person name="Lipzen A."/>
            <person name="Sullivan W."/>
            <person name="Andreopoulos W.B."/>
            <person name="Clum A."/>
            <person name="Lindquist E."/>
            <person name="Daum C."/>
            <person name="Ramamoorthy G.K."/>
            <person name="Gryganskyi A."/>
            <person name="Culley D."/>
            <person name="Magnuson J.K."/>
            <person name="James T.Y."/>
            <person name="O'Malley M.A."/>
            <person name="Stajich J.E."/>
            <person name="Spatafora J.W."/>
            <person name="Visel A."/>
            <person name="Grigoriev I.V."/>
        </authorList>
    </citation>
    <scope>NUCLEOTIDE SEQUENCE [LARGE SCALE GENOMIC DNA]</scope>
    <source>
        <strain evidence="3 4">PL171</strain>
    </source>
</reference>
<gene>
    <name evidence="3" type="ORF">BCR44DRAFT_1439287</name>
</gene>
<evidence type="ECO:0000256" key="2">
    <source>
        <dbReference type="SAM" id="SignalP"/>
    </source>
</evidence>
<dbReference type="EMBL" id="MCFL01000040">
    <property type="protein sequence ID" value="ORZ32993.1"/>
    <property type="molecule type" value="Genomic_DNA"/>
</dbReference>
<name>A0A1Y2HH38_9FUNG</name>
<organism evidence="3 4">
    <name type="scientific">Catenaria anguillulae PL171</name>
    <dbReference type="NCBI Taxonomy" id="765915"/>
    <lineage>
        <taxon>Eukaryota</taxon>
        <taxon>Fungi</taxon>
        <taxon>Fungi incertae sedis</taxon>
        <taxon>Blastocladiomycota</taxon>
        <taxon>Blastocladiomycetes</taxon>
        <taxon>Blastocladiales</taxon>
        <taxon>Catenariaceae</taxon>
        <taxon>Catenaria</taxon>
    </lineage>
</organism>
<keyword evidence="2" id="KW-0732">Signal</keyword>
<feature type="signal peptide" evidence="2">
    <location>
        <begin position="1"/>
        <end position="25"/>
    </location>
</feature>
<dbReference type="AlphaFoldDB" id="A0A1Y2HH38"/>
<evidence type="ECO:0000256" key="1">
    <source>
        <dbReference type="SAM" id="MobiDB-lite"/>
    </source>
</evidence>
<evidence type="ECO:0000313" key="3">
    <source>
        <dbReference type="EMBL" id="ORZ32993.1"/>
    </source>
</evidence>
<feature type="compositionally biased region" description="Basic and acidic residues" evidence="1">
    <location>
        <begin position="49"/>
        <end position="61"/>
    </location>
</feature>
<proteinExistence type="predicted"/>
<dbReference type="PROSITE" id="PS51257">
    <property type="entry name" value="PROKAR_LIPOPROTEIN"/>
    <property type="match status" value="1"/>
</dbReference>
<dbReference type="Proteomes" id="UP000193411">
    <property type="component" value="Unassembled WGS sequence"/>
</dbReference>
<feature type="region of interest" description="Disordered" evidence="1">
    <location>
        <begin position="49"/>
        <end position="78"/>
    </location>
</feature>
<evidence type="ECO:0008006" key="5">
    <source>
        <dbReference type="Google" id="ProtNLM"/>
    </source>
</evidence>
<keyword evidence="4" id="KW-1185">Reference proteome</keyword>